<dbReference type="EMBL" id="CH408158">
    <property type="protein sequence ID" value="EDK39322.2"/>
    <property type="molecule type" value="Genomic_DNA"/>
</dbReference>
<evidence type="ECO:0000256" key="2">
    <source>
        <dbReference type="ARBA" id="ARBA00022490"/>
    </source>
</evidence>
<dbReference type="OMA" id="TGCCITD"/>
<feature type="region of interest" description="Disordered" evidence="4">
    <location>
        <begin position="317"/>
        <end position="351"/>
    </location>
</feature>
<evidence type="ECO:0008006" key="7">
    <source>
        <dbReference type="Google" id="ProtNLM"/>
    </source>
</evidence>
<dbReference type="GeneID" id="5126029"/>
<dbReference type="PANTHER" id="PTHR24107">
    <property type="entry name" value="YNEIN REGULATORY COMPLEX SUBUNIT 5"/>
    <property type="match status" value="1"/>
</dbReference>
<organism evidence="5 6">
    <name type="scientific">Meyerozyma guilliermondii (strain ATCC 6260 / CBS 566 / DSM 6381 / JCM 1539 / NBRC 10279 / NRRL Y-324)</name>
    <name type="common">Yeast</name>
    <name type="synonym">Candida guilliermondii</name>
    <dbReference type="NCBI Taxonomy" id="294746"/>
    <lineage>
        <taxon>Eukaryota</taxon>
        <taxon>Fungi</taxon>
        <taxon>Dikarya</taxon>
        <taxon>Ascomycota</taxon>
        <taxon>Saccharomycotina</taxon>
        <taxon>Pichiomycetes</taxon>
        <taxon>Debaryomycetaceae</taxon>
        <taxon>Meyerozyma</taxon>
    </lineage>
</organism>
<dbReference type="InterPro" id="IPR052410">
    <property type="entry name" value="DRC5"/>
</dbReference>
<feature type="compositionally biased region" description="Basic and acidic residues" evidence="4">
    <location>
        <begin position="57"/>
        <end position="66"/>
    </location>
</feature>
<feature type="compositionally biased region" description="Polar residues" evidence="4">
    <location>
        <begin position="1221"/>
        <end position="1246"/>
    </location>
</feature>
<dbReference type="VEuPathDB" id="FungiDB:PGUG_03420"/>
<accession>A5DJG9</accession>
<feature type="region of interest" description="Disordered" evidence="4">
    <location>
        <begin position="1202"/>
        <end position="1261"/>
    </location>
</feature>
<dbReference type="FunCoup" id="A5DJG9">
    <property type="interactions" value="123"/>
</dbReference>
<feature type="compositionally biased region" description="Low complexity" evidence="4">
    <location>
        <begin position="67"/>
        <end position="87"/>
    </location>
</feature>
<feature type="region of interest" description="Disordered" evidence="4">
    <location>
        <begin position="39"/>
        <end position="248"/>
    </location>
</feature>
<feature type="compositionally biased region" description="Pro residues" evidence="4">
    <location>
        <begin position="182"/>
        <end position="194"/>
    </location>
</feature>
<protein>
    <recommendedName>
        <fullName evidence="7">MAP-homologous protein 1</fullName>
    </recommendedName>
</protein>
<evidence type="ECO:0000313" key="6">
    <source>
        <dbReference type="Proteomes" id="UP000001997"/>
    </source>
</evidence>
<evidence type="ECO:0000256" key="1">
    <source>
        <dbReference type="ARBA" id="ARBA00004245"/>
    </source>
</evidence>
<gene>
    <name evidence="5" type="ORF">PGUG_03420</name>
</gene>
<feature type="compositionally biased region" description="Low complexity" evidence="4">
    <location>
        <begin position="121"/>
        <end position="158"/>
    </location>
</feature>
<evidence type="ECO:0000256" key="3">
    <source>
        <dbReference type="ARBA" id="ARBA00023212"/>
    </source>
</evidence>
<dbReference type="SUPFAM" id="SSF52047">
    <property type="entry name" value="RNI-like"/>
    <property type="match status" value="1"/>
</dbReference>
<sequence>MSADEDSDFDYGSIKDILQNDSNAFLKGVKNTDVDWFLRDTAINPPNGSSNAAETTKTTDSRRSSSEKSSQSSSSKSTPSKLSRTSSLEPGSQLQTSISNTNETVSSKTKPSVATIHEEGSPTLTSYRRSSSSAPLASSTSRRSSNASMNSTGSSASSKGGRLFSKLKGKFSSVHKELSPPTSSPPASPPPIPTAPSDSVFKENYSLSTRERSSTTTSHSSAPGTAVKPSQEPPSTPSSNTDDPRLEEYIKFYKQEKLHPPPCCAGKAEKECTDHHHGALLNSNEPSPINMSAFSGTSSEQPNAAGRLTSFLRRRSSVAPGVPDRARRMSETNATIASSSPSPSVHQRAPAPPQEFAGLKPLKSVAFHSSTFLMDPPQQIPSRNPRKGNVEILPNGSYRIHPLSEEDKAAIEKSLMGRGGGIVVGGSGALSVKKPHQEVDEKTDTTKESANDVDISQHAKKLGVDKPMISHSQHRYQSPVEKMALDVMYTRCCHLREILPIPAIMKQIPKGSMAPIPVLQMKNPTPTMVEVLTFADFIRIAPIICVSLDGVSLSLEQFKILLSAMSAKKQLEKLSLRNTPIDHEGWSLFCWFLSRNKELNKLDITQCPSLSVNILKKTKRKPSTSDSKTKKEPEIKRMECNKENRSDMDWSLFTATIVARSGIEEIILTGCCITDFEVFEKFIKLAVSIKTNRLGLAYNKLSAKQLRVIVDCWLFEKFVRGIDLGYNDLSSLTHLNIFLEQQRKPDFEKKIADSQLTFLSLNATNLRFSDTFKETLESVLMRLPNLKYLDLSNNSRLFGNPHSSQAEEEVATEEEENETQSEIVAYMSSKFPLFPKLVRLHLEHNELSPHSLSTIANILPFCKNLGYFSILGNRLDLTTMTTFLQAVKNSKTLITLDCDLDEFPLVIKERLGLYSMRNMERLLYSSAGGEKAIADISQVPKVSMNDIENGESQVSLTEQLNDILSLKAQHKASLDNPVVKDFVKRAMNIKKQLRMTIEELLKLQLRKELSMDGKETLIRFVFLESSINKGLQMIDPSLADDQSPNMKLMGQSEDENNKYYIDEAERDANDVQEQLKVQRGNPTELNIGKSPVNMSRTSSRTSLNQLDKEEGSMMKLSSLSKFHTFHKEDPSISGEEIRRKLRNVDLADLDEVIKYLSSLKEKGITVQNVFNLNHDVDGEDKSLDSDDAIDFEVIKQKLKKIADNKHEEETNGQENEGDKQSPGQDDTNEGGNSNGKYGSDDNSLESSAPALEKINSPEYGERLNKLYDEVVNDITKLDSHTE</sequence>
<evidence type="ECO:0000313" key="5">
    <source>
        <dbReference type="EMBL" id="EDK39322.2"/>
    </source>
</evidence>
<feature type="compositionally biased region" description="Polar residues" evidence="4">
    <location>
        <begin position="44"/>
        <end position="54"/>
    </location>
</feature>
<feature type="compositionally biased region" description="Polar residues" evidence="4">
    <location>
        <begin position="88"/>
        <end position="112"/>
    </location>
</feature>
<dbReference type="Proteomes" id="UP000001997">
    <property type="component" value="Unassembled WGS sequence"/>
</dbReference>
<dbReference type="HOGENOM" id="CLU_004492_0_0_1"/>
<name>A5DJG9_PICGU</name>
<evidence type="ECO:0000256" key="4">
    <source>
        <dbReference type="SAM" id="MobiDB-lite"/>
    </source>
</evidence>
<keyword evidence="6" id="KW-1185">Reference proteome</keyword>
<dbReference type="Gene3D" id="3.80.10.10">
    <property type="entry name" value="Ribonuclease Inhibitor"/>
    <property type="match status" value="3"/>
</dbReference>
<dbReference type="PANTHER" id="PTHR24107:SF2">
    <property type="entry name" value="NLR FAMILY CARD DOMAIN CONTAINING 3"/>
    <property type="match status" value="1"/>
</dbReference>
<dbReference type="KEGG" id="pgu:PGUG_03420"/>
<proteinExistence type="predicted"/>
<feature type="compositionally biased region" description="Polar residues" evidence="4">
    <location>
        <begin position="331"/>
        <end position="345"/>
    </location>
</feature>
<dbReference type="InParanoid" id="A5DJG9"/>
<keyword evidence="3" id="KW-0206">Cytoskeleton</keyword>
<dbReference type="OrthoDB" id="8436363at2759"/>
<reference evidence="5 6" key="1">
    <citation type="journal article" date="2009" name="Nature">
        <title>Evolution of pathogenicity and sexual reproduction in eight Candida genomes.</title>
        <authorList>
            <person name="Butler G."/>
            <person name="Rasmussen M.D."/>
            <person name="Lin M.F."/>
            <person name="Santos M.A."/>
            <person name="Sakthikumar S."/>
            <person name="Munro C.A."/>
            <person name="Rheinbay E."/>
            <person name="Grabherr M."/>
            <person name="Forche A."/>
            <person name="Reedy J.L."/>
            <person name="Agrafioti I."/>
            <person name="Arnaud M.B."/>
            <person name="Bates S."/>
            <person name="Brown A.J."/>
            <person name="Brunke S."/>
            <person name="Costanzo M.C."/>
            <person name="Fitzpatrick D.A."/>
            <person name="de Groot P.W."/>
            <person name="Harris D."/>
            <person name="Hoyer L.L."/>
            <person name="Hube B."/>
            <person name="Klis F.M."/>
            <person name="Kodira C."/>
            <person name="Lennard N."/>
            <person name="Logue M.E."/>
            <person name="Martin R."/>
            <person name="Neiman A.M."/>
            <person name="Nikolaou E."/>
            <person name="Quail M.A."/>
            <person name="Quinn J."/>
            <person name="Santos M.C."/>
            <person name="Schmitzberger F.F."/>
            <person name="Sherlock G."/>
            <person name="Shah P."/>
            <person name="Silverstein K.A."/>
            <person name="Skrzypek M.S."/>
            <person name="Soll D."/>
            <person name="Staggs R."/>
            <person name="Stansfield I."/>
            <person name="Stumpf M.P."/>
            <person name="Sudbery P.E."/>
            <person name="Srikantha T."/>
            <person name="Zeng Q."/>
            <person name="Berman J."/>
            <person name="Berriman M."/>
            <person name="Heitman J."/>
            <person name="Gow N.A."/>
            <person name="Lorenz M.C."/>
            <person name="Birren B.W."/>
            <person name="Kellis M."/>
            <person name="Cuomo C.A."/>
        </authorList>
    </citation>
    <scope>NUCLEOTIDE SEQUENCE [LARGE SCALE GENOMIC DNA]</scope>
    <source>
        <strain evidence="6">ATCC 6260 / CBS 566 / DSM 6381 / JCM 1539 / NBRC 10279 / NRRL Y-324</strain>
    </source>
</reference>
<keyword evidence="2" id="KW-0963">Cytoplasm</keyword>
<dbReference type="RefSeq" id="XP_001484039.2">
    <property type="nucleotide sequence ID" value="XM_001483989.1"/>
</dbReference>
<dbReference type="InterPro" id="IPR032675">
    <property type="entry name" value="LRR_dom_sf"/>
</dbReference>
<dbReference type="GO" id="GO:0005856">
    <property type="term" value="C:cytoskeleton"/>
    <property type="evidence" value="ECO:0007669"/>
    <property type="project" value="UniProtKB-SubCell"/>
</dbReference>
<dbReference type="eggNOG" id="ENOG502QYHN">
    <property type="taxonomic scope" value="Eukaryota"/>
</dbReference>
<comment type="subcellular location">
    <subcellularLocation>
        <location evidence="1">Cytoplasm</location>
        <location evidence="1">Cytoskeleton</location>
    </subcellularLocation>
</comment>